<evidence type="ECO:0000256" key="1">
    <source>
        <dbReference type="SAM" id="Phobius"/>
    </source>
</evidence>
<gene>
    <name evidence="2" type="ORF">DVW87_08285</name>
</gene>
<keyword evidence="3" id="KW-1185">Reference proteome</keyword>
<dbReference type="OrthoDB" id="7568222at2"/>
<organism evidence="2 3">
    <name type="scientific">Sphingomonas aracearum</name>
    <dbReference type="NCBI Taxonomy" id="2283317"/>
    <lineage>
        <taxon>Bacteria</taxon>
        <taxon>Pseudomonadati</taxon>
        <taxon>Pseudomonadota</taxon>
        <taxon>Alphaproteobacteria</taxon>
        <taxon>Sphingomonadales</taxon>
        <taxon>Sphingomonadaceae</taxon>
        <taxon>Sphingomonas</taxon>
    </lineage>
</organism>
<feature type="transmembrane region" description="Helical" evidence="1">
    <location>
        <begin position="77"/>
        <end position="97"/>
    </location>
</feature>
<keyword evidence="1" id="KW-0812">Transmembrane</keyword>
<comment type="caution">
    <text evidence="2">The sequence shown here is derived from an EMBL/GenBank/DDBJ whole genome shotgun (WGS) entry which is preliminary data.</text>
</comment>
<dbReference type="EMBL" id="QQNB01000002">
    <property type="protein sequence ID" value="RDE05261.1"/>
    <property type="molecule type" value="Genomic_DNA"/>
</dbReference>
<accession>A0A369VZL8</accession>
<evidence type="ECO:0000313" key="3">
    <source>
        <dbReference type="Proteomes" id="UP000253918"/>
    </source>
</evidence>
<evidence type="ECO:0000313" key="2">
    <source>
        <dbReference type="EMBL" id="RDE05261.1"/>
    </source>
</evidence>
<protein>
    <submittedName>
        <fullName evidence="2">Uncharacterized protein</fullName>
    </submittedName>
</protein>
<reference evidence="2 3" key="1">
    <citation type="submission" date="2018-07" db="EMBL/GenBank/DDBJ databases">
        <title>a novel species of Sphingomonas isolated from the rhizosphere soil of Araceae plant.</title>
        <authorList>
            <person name="Zhiyong W."/>
            <person name="Qinglan Z."/>
            <person name="Zhiwei F."/>
            <person name="Ding X."/>
            <person name="Gejiao W."/>
            <person name="Shixue Z."/>
        </authorList>
    </citation>
    <scope>NUCLEOTIDE SEQUENCE [LARGE SCALE GENOMIC DNA]</scope>
    <source>
        <strain evidence="2 3">WZY 27</strain>
    </source>
</reference>
<dbReference type="AlphaFoldDB" id="A0A369VZL8"/>
<keyword evidence="1" id="KW-1133">Transmembrane helix</keyword>
<proteinExistence type="predicted"/>
<name>A0A369VZL8_9SPHN</name>
<keyword evidence="1" id="KW-0472">Membrane</keyword>
<sequence>MNAPVNLLRVHGATPAWFAERHALAPGDAVAFSPAGALARRRFEQLLGAGVLRPAGEGRYWMDLAAWHRWSERRRRLHAAVAVAICLAAAAVLMLFYRG</sequence>
<dbReference type="Proteomes" id="UP000253918">
    <property type="component" value="Unassembled WGS sequence"/>
</dbReference>
<dbReference type="RefSeq" id="WP_114687332.1">
    <property type="nucleotide sequence ID" value="NZ_QQNB01000002.1"/>
</dbReference>